<reference evidence="1" key="1">
    <citation type="submission" date="2021-01" db="EMBL/GenBank/DDBJ databases">
        <authorList>
            <person name="Corre E."/>
            <person name="Pelletier E."/>
            <person name="Niang G."/>
            <person name="Scheremetjew M."/>
            <person name="Finn R."/>
            <person name="Kale V."/>
            <person name="Holt S."/>
            <person name="Cochrane G."/>
            <person name="Meng A."/>
            <person name="Brown T."/>
            <person name="Cohen L."/>
        </authorList>
    </citation>
    <scope>NUCLEOTIDE SEQUENCE</scope>
    <source>
        <strain evidence="1">GSBS06</strain>
    </source>
</reference>
<evidence type="ECO:0000313" key="1">
    <source>
        <dbReference type="EMBL" id="CAE0443915.1"/>
    </source>
</evidence>
<organism evidence="1">
    <name type="scientific">Aplanochytrium stocchinoi</name>
    <dbReference type="NCBI Taxonomy" id="215587"/>
    <lineage>
        <taxon>Eukaryota</taxon>
        <taxon>Sar</taxon>
        <taxon>Stramenopiles</taxon>
        <taxon>Bigyra</taxon>
        <taxon>Labyrinthulomycetes</taxon>
        <taxon>Thraustochytrida</taxon>
        <taxon>Thraustochytriidae</taxon>
        <taxon>Aplanochytrium</taxon>
    </lineage>
</organism>
<accession>A0A6S8EQK0</accession>
<gene>
    <name evidence="1" type="ORF">ASTO00021_LOCUS13971</name>
    <name evidence="2" type="ORF">ASTO00021_LOCUS13972</name>
</gene>
<dbReference type="EMBL" id="HBIN01018313">
    <property type="protein sequence ID" value="CAE0443915.1"/>
    <property type="molecule type" value="Transcribed_RNA"/>
</dbReference>
<evidence type="ECO:0000313" key="2">
    <source>
        <dbReference type="EMBL" id="CAE0443916.1"/>
    </source>
</evidence>
<dbReference type="AlphaFoldDB" id="A0A6S8EQK0"/>
<name>A0A6S8EQK0_9STRA</name>
<protein>
    <submittedName>
        <fullName evidence="1">Uncharacterized protein</fullName>
    </submittedName>
</protein>
<proteinExistence type="predicted"/>
<dbReference type="EMBL" id="HBIN01018314">
    <property type="protein sequence ID" value="CAE0443916.1"/>
    <property type="molecule type" value="Transcribed_RNA"/>
</dbReference>
<sequence length="298" mass="34769">MATAEELVREVRNAANKRVYPLYVLPVENVDKLDVLIPHEEALKAGLLVELQDAPNIGSFFAHKVLADGTSGERLYKGKTFFTDNLLVFSHRWLRPSLDPSKSHPDSKDGIKMKGIRQVIDMQKEIWVDMKKSETPEFIWMDYFSVPQFDFDKQRQALLSIPAYFRSSSKFVALMSNEADFVKYMSRCWCRLEVVTARSPHRFKSLFYIPKQQYYFYMENKEIHEFGWEHFQNPLDGDLTDERDRVYIGGLLKYYSVELERFKGLPEAAVYYQQGQDDFIAPKDVPQDVVANLKKFAS</sequence>